<name>A0A2Z6PMA9_TRISU</name>
<protein>
    <recommendedName>
        <fullName evidence="6">DUF4005 domain-containing protein</fullName>
    </recommendedName>
</protein>
<feature type="repeat" description="PPR" evidence="4">
    <location>
        <begin position="44"/>
        <end position="78"/>
    </location>
</feature>
<dbReference type="InterPro" id="IPR011990">
    <property type="entry name" value="TPR-like_helical_dom_sf"/>
</dbReference>
<evidence type="ECO:0000256" key="4">
    <source>
        <dbReference type="PROSITE-ProRule" id="PRU00708"/>
    </source>
</evidence>
<evidence type="ECO:0000313" key="8">
    <source>
        <dbReference type="Proteomes" id="UP000242715"/>
    </source>
</evidence>
<dbReference type="Pfam" id="PF01535">
    <property type="entry name" value="PPR"/>
    <property type="match status" value="3"/>
</dbReference>
<organism evidence="7 8">
    <name type="scientific">Trifolium subterraneum</name>
    <name type="common">Subterranean clover</name>
    <dbReference type="NCBI Taxonomy" id="3900"/>
    <lineage>
        <taxon>Eukaryota</taxon>
        <taxon>Viridiplantae</taxon>
        <taxon>Streptophyta</taxon>
        <taxon>Embryophyta</taxon>
        <taxon>Tracheophyta</taxon>
        <taxon>Spermatophyta</taxon>
        <taxon>Magnoliopsida</taxon>
        <taxon>eudicotyledons</taxon>
        <taxon>Gunneridae</taxon>
        <taxon>Pentapetalae</taxon>
        <taxon>rosids</taxon>
        <taxon>fabids</taxon>
        <taxon>Fabales</taxon>
        <taxon>Fabaceae</taxon>
        <taxon>Papilionoideae</taxon>
        <taxon>50 kb inversion clade</taxon>
        <taxon>NPAAA clade</taxon>
        <taxon>Hologalegina</taxon>
        <taxon>IRL clade</taxon>
        <taxon>Trifolieae</taxon>
        <taxon>Trifolium</taxon>
    </lineage>
</organism>
<proteinExistence type="inferred from homology"/>
<feature type="compositionally biased region" description="Polar residues" evidence="5">
    <location>
        <begin position="540"/>
        <end position="550"/>
    </location>
</feature>
<feature type="region of interest" description="Disordered" evidence="5">
    <location>
        <begin position="526"/>
        <end position="594"/>
    </location>
</feature>
<dbReference type="AlphaFoldDB" id="A0A2Z6PMA9"/>
<evidence type="ECO:0000256" key="1">
    <source>
        <dbReference type="ARBA" id="ARBA00022737"/>
    </source>
</evidence>
<evidence type="ECO:0000313" key="7">
    <source>
        <dbReference type="EMBL" id="GAU47779.1"/>
    </source>
</evidence>
<dbReference type="PANTHER" id="PTHR24015:SF548">
    <property type="entry name" value="OS08G0340900 PROTEIN"/>
    <property type="match status" value="1"/>
</dbReference>
<dbReference type="InterPro" id="IPR025064">
    <property type="entry name" value="DUF4005"/>
</dbReference>
<feature type="region of interest" description="Disordered" evidence="5">
    <location>
        <begin position="725"/>
        <end position="854"/>
    </location>
</feature>
<accession>A0A2Z6PMA9</accession>
<feature type="repeat" description="PPR" evidence="4">
    <location>
        <begin position="177"/>
        <end position="211"/>
    </location>
</feature>
<sequence>MRISGYAFDNHTFGSILKGVAQARRLELGKQLHSVMIKMRLTENVFSGSALLDMYAKCGRVDEALVVFRYMPECNYVSWNTLIAGYSRIGDLEMAFWLLRCQELEGVGIDDGTVSPLLTLLGGVEFYSLVRQLHCKIMKHGLEALSIVSNAIIAAYSECCSLQDAERVFDGAVTCRDLVTWNSMLAAYLLHKKEDLVFEIFIDMQIFGFEPDDYSYTGVISACSVKEHKSRGESLHGLVIKRGLQVSVPISNALIAMYLASDNRCMEDALRIFFSMDVKDCCTWNSVLAGYVQVGWSEDALRLFVQKLVNQKEGVVASKVSETGLALEPTTNTIPRHEEDLELENKEAENVFPGNQEIDTVEPVNQDAPIDPETLKLEEAATKAQAAFRGYLARRAFRALKGIIRLQALIRGHLVRRQAVVTLCCMYGIVKLQALGRGQSVRKSDVGFEVQEKCILLKFQDDKPGKPITLSGKIMKLSANTFIRKLIASSTTIMALRLQYVPGDPNSVLSWLERWSASWFWKPIPQPKKIRDTKPHKKQGNISTGDAQTSKSKRTHRKLPTANLDLAPSQANPEIEKPKRNVRKFPSQPSDPVLENPQIELEKVKRNLRKVHNPVVETTILSEVESETLKPNVEKETVASSVDISDPAIISSNGKIKKEATLSISREPDIGITHGDLITKEVFDTPSSYQVNVESKPLTDITSKDKNISDDEVKNEPIDLVETIGKDENSHLTNGGLSHKEDQAGSENQKPTRKASIVAKQERAENGLHSGPSIPSYMAATESAKAKLRAQGSPKIGQEGSEKNNNARRQSLPSSTNSKISSHSPKIQRPTQSGGKVGHKSDKAVSSSKDGNGM</sequence>
<keyword evidence="1" id="KW-0677">Repeat</keyword>
<reference evidence="8" key="1">
    <citation type="journal article" date="2017" name="Front. Plant Sci.">
        <title>Climate Clever Clovers: New Paradigm to Reduce the Environmental Footprint of Ruminants by Breeding Low Methanogenic Forages Utilizing Haplotype Variation.</title>
        <authorList>
            <person name="Kaur P."/>
            <person name="Appels R."/>
            <person name="Bayer P.E."/>
            <person name="Keeble-Gagnere G."/>
            <person name="Wang J."/>
            <person name="Hirakawa H."/>
            <person name="Shirasawa K."/>
            <person name="Vercoe P."/>
            <person name="Stefanova K."/>
            <person name="Durmic Z."/>
            <person name="Nichols P."/>
            <person name="Revell C."/>
            <person name="Isobe S.N."/>
            <person name="Edwards D."/>
            <person name="Erskine W."/>
        </authorList>
    </citation>
    <scope>NUCLEOTIDE SEQUENCE [LARGE SCALE GENOMIC DNA]</scope>
    <source>
        <strain evidence="8">cv. Daliak</strain>
    </source>
</reference>
<dbReference type="Gene3D" id="1.25.40.10">
    <property type="entry name" value="Tetratricopeptide repeat domain"/>
    <property type="match status" value="3"/>
</dbReference>
<dbReference type="GO" id="GO:0005516">
    <property type="term" value="F:calmodulin binding"/>
    <property type="evidence" value="ECO:0007669"/>
    <property type="project" value="UniProtKB-KW"/>
</dbReference>
<dbReference type="Pfam" id="PF00612">
    <property type="entry name" value="IQ"/>
    <property type="match status" value="2"/>
</dbReference>
<dbReference type="InterPro" id="IPR046960">
    <property type="entry name" value="PPR_At4g14850-like_plant"/>
</dbReference>
<dbReference type="InterPro" id="IPR000048">
    <property type="entry name" value="IQ_motif_EF-hand-BS"/>
</dbReference>
<dbReference type="GO" id="GO:0009451">
    <property type="term" value="P:RNA modification"/>
    <property type="evidence" value="ECO:0007669"/>
    <property type="project" value="InterPro"/>
</dbReference>
<keyword evidence="2" id="KW-0112">Calmodulin-binding</keyword>
<evidence type="ECO:0000256" key="2">
    <source>
        <dbReference type="ARBA" id="ARBA00022860"/>
    </source>
</evidence>
<evidence type="ECO:0000259" key="6">
    <source>
        <dbReference type="Pfam" id="PF13178"/>
    </source>
</evidence>
<feature type="compositionally biased region" description="Polar residues" evidence="5">
    <location>
        <begin position="803"/>
        <end position="834"/>
    </location>
</feature>
<dbReference type="CDD" id="cd23767">
    <property type="entry name" value="IQCD"/>
    <property type="match status" value="1"/>
</dbReference>
<gene>
    <name evidence="7" type="ORF">TSUD_193160</name>
</gene>
<dbReference type="EMBL" id="DF974344">
    <property type="protein sequence ID" value="GAU47779.1"/>
    <property type="molecule type" value="Genomic_DNA"/>
</dbReference>
<dbReference type="PROSITE" id="PS51375">
    <property type="entry name" value="PPR"/>
    <property type="match status" value="2"/>
</dbReference>
<feature type="compositionally biased region" description="Polar residues" evidence="5">
    <location>
        <begin position="844"/>
        <end position="854"/>
    </location>
</feature>
<dbReference type="NCBIfam" id="TIGR00756">
    <property type="entry name" value="PPR"/>
    <property type="match status" value="2"/>
</dbReference>
<feature type="domain" description="DUF4005" evidence="6">
    <location>
        <begin position="765"/>
        <end position="836"/>
    </location>
</feature>
<dbReference type="Gene3D" id="1.20.5.190">
    <property type="match status" value="1"/>
</dbReference>
<dbReference type="GO" id="GO:0005739">
    <property type="term" value="C:mitochondrion"/>
    <property type="evidence" value="ECO:0007669"/>
    <property type="project" value="UniProtKB-ARBA"/>
</dbReference>
<dbReference type="SMART" id="SM00015">
    <property type="entry name" value="IQ"/>
    <property type="match status" value="2"/>
</dbReference>
<dbReference type="FunFam" id="1.25.40.10:FF:000205">
    <property type="entry name" value="Pentatricopeptide repeat-containing protein, mitochondrial"/>
    <property type="match status" value="1"/>
</dbReference>
<evidence type="ECO:0000256" key="3">
    <source>
        <dbReference type="ARBA" id="ARBA00061659"/>
    </source>
</evidence>
<dbReference type="Pfam" id="PF13041">
    <property type="entry name" value="PPR_2"/>
    <property type="match status" value="1"/>
</dbReference>
<dbReference type="Pfam" id="PF13178">
    <property type="entry name" value="DUF4005"/>
    <property type="match status" value="1"/>
</dbReference>
<dbReference type="PROSITE" id="PS50096">
    <property type="entry name" value="IQ"/>
    <property type="match status" value="2"/>
</dbReference>
<keyword evidence="8" id="KW-1185">Reference proteome</keyword>
<dbReference type="InterPro" id="IPR002885">
    <property type="entry name" value="PPR_rpt"/>
</dbReference>
<dbReference type="GO" id="GO:0003723">
    <property type="term" value="F:RNA binding"/>
    <property type="evidence" value="ECO:0007669"/>
    <property type="project" value="InterPro"/>
</dbReference>
<dbReference type="Proteomes" id="UP000242715">
    <property type="component" value="Unassembled WGS sequence"/>
</dbReference>
<dbReference type="PANTHER" id="PTHR24015">
    <property type="entry name" value="OS07G0578800 PROTEIN-RELATED"/>
    <property type="match status" value="1"/>
</dbReference>
<comment type="similarity">
    <text evidence="3">Belongs to the PPR family. PCMP-E subfamily.</text>
</comment>
<dbReference type="OrthoDB" id="1101566at2759"/>
<evidence type="ECO:0000256" key="5">
    <source>
        <dbReference type="SAM" id="MobiDB-lite"/>
    </source>
</evidence>